<dbReference type="Proteomes" id="UP001151760">
    <property type="component" value="Unassembled WGS sequence"/>
</dbReference>
<name>A0ABQ4WQA6_9ASTR</name>
<feature type="compositionally biased region" description="Basic and acidic residues" evidence="1">
    <location>
        <begin position="156"/>
        <end position="167"/>
    </location>
</feature>
<comment type="caution">
    <text evidence="2">The sequence shown here is derived from an EMBL/GenBank/DDBJ whole genome shotgun (WGS) entry which is preliminary data.</text>
</comment>
<gene>
    <name evidence="2" type="ORF">Tco_0628370</name>
</gene>
<evidence type="ECO:0000313" key="2">
    <source>
        <dbReference type="EMBL" id="GJS55008.1"/>
    </source>
</evidence>
<sequence>MLIPLSLQHLPLSTGTNPCLPGRLVAGETNLGRHVARDKDKMDGTCSCFLEQTPTKNPDAPVTKGELEALQLVGIMIKIARGDDVASVMTWEEFEDLGPVQQARPSTFQEAVELALMVEKENNRQLEEGGDNKRKRENRDDDMKKIKISGGKPGHATKDSKKPIGFV</sequence>
<organism evidence="2 3">
    <name type="scientific">Tanacetum coccineum</name>
    <dbReference type="NCBI Taxonomy" id="301880"/>
    <lineage>
        <taxon>Eukaryota</taxon>
        <taxon>Viridiplantae</taxon>
        <taxon>Streptophyta</taxon>
        <taxon>Embryophyta</taxon>
        <taxon>Tracheophyta</taxon>
        <taxon>Spermatophyta</taxon>
        <taxon>Magnoliopsida</taxon>
        <taxon>eudicotyledons</taxon>
        <taxon>Gunneridae</taxon>
        <taxon>Pentapetalae</taxon>
        <taxon>asterids</taxon>
        <taxon>campanulids</taxon>
        <taxon>Asterales</taxon>
        <taxon>Asteraceae</taxon>
        <taxon>Asteroideae</taxon>
        <taxon>Anthemideae</taxon>
        <taxon>Anthemidinae</taxon>
        <taxon>Tanacetum</taxon>
    </lineage>
</organism>
<feature type="region of interest" description="Disordered" evidence="1">
    <location>
        <begin position="119"/>
        <end position="167"/>
    </location>
</feature>
<dbReference type="EMBL" id="BQNB010008840">
    <property type="protein sequence ID" value="GJS55008.1"/>
    <property type="molecule type" value="Genomic_DNA"/>
</dbReference>
<accession>A0ABQ4WQA6</accession>
<evidence type="ECO:0000256" key="1">
    <source>
        <dbReference type="SAM" id="MobiDB-lite"/>
    </source>
</evidence>
<protein>
    <submittedName>
        <fullName evidence="2">Uncharacterized protein</fullName>
    </submittedName>
</protein>
<feature type="compositionally biased region" description="Basic and acidic residues" evidence="1">
    <location>
        <begin position="119"/>
        <end position="145"/>
    </location>
</feature>
<reference evidence="2" key="2">
    <citation type="submission" date="2022-01" db="EMBL/GenBank/DDBJ databases">
        <authorList>
            <person name="Yamashiro T."/>
            <person name="Shiraishi A."/>
            <person name="Satake H."/>
            <person name="Nakayama K."/>
        </authorList>
    </citation>
    <scope>NUCLEOTIDE SEQUENCE</scope>
</reference>
<reference evidence="2" key="1">
    <citation type="journal article" date="2022" name="Int. J. Mol. Sci.">
        <title>Draft Genome of Tanacetum Coccineum: Genomic Comparison of Closely Related Tanacetum-Family Plants.</title>
        <authorList>
            <person name="Yamashiro T."/>
            <person name="Shiraishi A."/>
            <person name="Nakayama K."/>
            <person name="Satake H."/>
        </authorList>
    </citation>
    <scope>NUCLEOTIDE SEQUENCE</scope>
</reference>
<proteinExistence type="predicted"/>
<keyword evidence="3" id="KW-1185">Reference proteome</keyword>
<evidence type="ECO:0000313" key="3">
    <source>
        <dbReference type="Proteomes" id="UP001151760"/>
    </source>
</evidence>